<sequence>MYRPDLIISILLVTLVKGMTGLDTCPSDLREKEAASLKLGCDKDKYGNDQYVCLPRKDKTSLLEVCYDDVMGLVEKNNCVVISEGKLIYENCEQFSKGCPAKHFKITELYNYPACSNINMKHFCFVLNPTCGHNVREINWTIIISIIFLACIFLLVIGFGVFYCKRRRRMVHKRMVEKIQLKKQKKESYFIRLKQGTKSVENTGDTSALSETFDIRDQESIGNVFAEGERKTTTV</sequence>
<dbReference type="Proteomes" id="UP000694844">
    <property type="component" value="Chromosome 6"/>
</dbReference>
<dbReference type="CDD" id="cd12087">
    <property type="entry name" value="TM_EGFR-like"/>
    <property type="match status" value="1"/>
</dbReference>
<dbReference type="GeneID" id="111099930"/>
<dbReference type="RefSeq" id="XP_022287165.1">
    <property type="nucleotide sequence ID" value="XM_022431457.1"/>
</dbReference>
<dbReference type="AlphaFoldDB" id="A0A8B8A7N6"/>
<protein>
    <submittedName>
        <fullName evidence="4">Uncharacterized protein LOC111099930 isoform X1</fullName>
    </submittedName>
</protein>
<proteinExistence type="predicted"/>
<organism evidence="3 4">
    <name type="scientific">Crassostrea virginica</name>
    <name type="common">Eastern oyster</name>
    <dbReference type="NCBI Taxonomy" id="6565"/>
    <lineage>
        <taxon>Eukaryota</taxon>
        <taxon>Metazoa</taxon>
        <taxon>Spiralia</taxon>
        <taxon>Lophotrochozoa</taxon>
        <taxon>Mollusca</taxon>
        <taxon>Bivalvia</taxon>
        <taxon>Autobranchia</taxon>
        <taxon>Pteriomorphia</taxon>
        <taxon>Ostreida</taxon>
        <taxon>Ostreoidea</taxon>
        <taxon>Ostreidae</taxon>
        <taxon>Crassostrea</taxon>
    </lineage>
</organism>
<dbReference type="KEGG" id="cvn:111099930"/>
<keyword evidence="2" id="KW-0732">Signal</keyword>
<gene>
    <name evidence="4" type="primary">LOC111099930</name>
</gene>
<evidence type="ECO:0000313" key="4">
    <source>
        <dbReference type="RefSeq" id="XP_022287165.1"/>
    </source>
</evidence>
<keyword evidence="1" id="KW-1133">Transmembrane helix</keyword>
<evidence type="ECO:0000256" key="2">
    <source>
        <dbReference type="SAM" id="SignalP"/>
    </source>
</evidence>
<evidence type="ECO:0000256" key="1">
    <source>
        <dbReference type="SAM" id="Phobius"/>
    </source>
</evidence>
<evidence type="ECO:0000313" key="3">
    <source>
        <dbReference type="Proteomes" id="UP000694844"/>
    </source>
</evidence>
<reference evidence="4" key="1">
    <citation type="submission" date="2025-08" db="UniProtKB">
        <authorList>
            <consortium name="RefSeq"/>
        </authorList>
    </citation>
    <scope>IDENTIFICATION</scope>
    <source>
        <tissue evidence="4">Whole sample</tissue>
    </source>
</reference>
<keyword evidence="3" id="KW-1185">Reference proteome</keyword>
<feature type="transmembrane region" description="Helical" evidence="1">
    <location>
        <begin position="140"/>
        <end position="164"/>
    </location>
</feature>
<accession>A0A8B8A7N6</accession>
<keyword evidence="1" id="KW-0472">Membrane</keyword>
<feature type="signal peptide" evidence="2">
    <location>
        <begin position="1"/>
        <end position="21"/>
    </location>
</feature>
<feature type="chain" id="PRO_5034055895" evidence="2">
    <location>
        <begin position="22"/>
        <end position="235"/>
    </location>
</feature>
<name>A0A8B8A7N6_CRAVI</name>
<keyword evidence="1" id="KW-0812">Transmembrane</keyword>